<evidence type="ECO:0000256" key="1">
    <source>
        <dbReference type="ARBA" id="ARBA00010062"/>
    </source>
</evidence>
<dbReference type="SUPFAM" id="SSF53822">
    <property type="entry name" value="Periplasmic binding protein-like I"/>
    <property type="match status" value="1"/>
</dbReference>
<proteinExistence type="inferred from homology"/>
<name>A0AAX2A6T0_9BACT</name>
<dbReference type="Proteomes" id="UP000253850">
    <property type="component" value="Chromosome"/>
</dbReference>
<dbReference type="PANTHER" id="PTHR30483">
    <property type="entry name" value="LEUCINE-SPECIFIC-BINDING PROTEIN"/>
    <property type="match status" value="1"/>
</dbReference>
<dbReference type="EMBL" id="CP031217">
    <property type="protein sequence ID" value="AXH12980.1"/>
    <property type="molecule type" value="Genomic_DNA"/>
</dbReference>
<protein>
    <submittedName>
        <fullName evidence="4">Periplasmic ligand-binding domain-containing protein</fullName>
    </submittedName>
</protein>
<dbReference type="AlphaFoldDB" id="A0AAX2A6T0"/>
<gene>
    <name evidence="4" type="ORF">ABIV_2003</name>
    <name evidence="5" type="ORF">CRV05_11560</name>
</gene>
<accession>A0AAX2A6T0</accession>
<keyword evidence="7" id="KW-1185">Reference proteome</keyword>
<evidence type="ECO:0000313" key="7">
    <source>
        <dbReference type="Proteomes" id="UP000289193"/>
    </source>
</evidence>
<dbReference type="Proteomes" id="UP000289193">
    <property type="component" value="Unassembled WGS sequence"/>
</dbReference>
<keyword evidence="2" id="KW-0732">Signal</keyword>
<sequence length="368" mass="42093">MKKLIFIFVLISLAFLAIFISSSKKDEEIKIAFVGALTGKYSVLGNAMVNGILLAFEEINYEIDGRKIAFVLKDDKQDEDLNKNIINNLIANNTKIVIGNVTSSMSKVSMSIINNYDDIFMISASSASNEFSKKDDNFFRVHVANNAQRFDSFTNYVIKNNFKKIYGIYDPYNETYAKDYLINFEKSLVSKGENKLLTYEKTDINLDLLVDNIKKKNPDLILICANSVDFARIIQYVRLKGITTPFASAEWARTPSFIENSGKASEGVIFNIDYDEKSSNPNYKEFVNKYVKKYGIPPSMYASKAYELSKIIIEILKVGDETEIKQNLLAKREFEGLQDKIIFDEYGDVIRKYYNFKVINGEFVRVDE</sequence>
<dbReference type="KEGG" id="hbv:ABIV_2003"/>
<dbReference type="Pfam" id="PF13458">
    <property type="entry name" value="Peripla_BP_6"/>
    <property type="match status" value="1"/>
</dbReference>
<dbReference type="InterPro" id="IPR051010">
    <property type="entry name" value="BCAA_transport"/>
</dbReference>
<reference evidence="4 6" key="2">
    <citation type="submission" date="2018-07" db="EMBL/GenBank/DDBJ databases">
        <title>Complete genome of the Arcobacter bivalviorum type strain LMG 26154.</title>
        <authorList>
            <person name="Miller W.G."/>
            <person name="Yee E."/>
            <person name="Bono J.L."/>
        </authorList>
    </citation>
    <scope>NUCLEOTIDE SEQUENCE [LARGE SCALE GENOMIC DNA]</scope>
    <source>
        <strain evidence="4 6">LMG 26154</strain>
    </source>
</reference>
<reference evidence="5 7" key="1">
    <citation type="submission" date="2017-10" db="EMBL/GenBank/DDBJ databases">
        <title>Genomics of the genus Arcobacter.</title>
        <authorList>
            <person name="Perez-Cataluna A."/>
            <person name="Figueras M.J."/>
        </authorList>
    </citation>
    <scope>NUCLEOTIDE SEQUENCE [LARGE SCALE GENOMIC DNA]</scope>
    <source>
        <strain evidence="5 7">CECT 7835</strain>
    </source>
</reference>
<evidence type="ECO:0000256" key="2">
    <source>
        <dbReference type="ARBA" id="ARBA00022729"/>
    </source>
</evidence>
<evidence type="ECO:0000313" key="6">
    <source>
        <dbReference type="Proteomes" id="UP000253850"/>
    </source>
</evidence>
<dbReference type="InterPro" id="IPR028081">
    <property type="entry name" value="Leu-bd"/>
</dbReference>
<dbReference type="InterPro" id="IPR028082">
    <property type="entry name" value="Peripla_BP_I"/>
</dbReference>
<dbReference type="Gene3D" id="3.40.50.2300">
    <property type="match status" value="2"/>
</dbReference>
<feature type="domain" description="Leucine-binding protein" evidence="3">
    <location>
        <begin position="28"/>
        <end position="359"/>
    </location>
</feature>
<dbReference type="EMBL" id="PDKM01000007">
    <property type="protein sequence ID" value="RXK09211.1"/>
    <property type="molecule type" value="Genomic_DNA"/>
</dbReference>
<dbReference type="PANTHER" id="PTHR30483:SF6">
    <property type="entry name" value="PERIPLASMIC BINDING PROTEIN OF ABC TRANSPORTER FOR NATURAL AMINO ACIDS"/>
    <property type="match status" value="1"/>
</dbReference>
<evidence type="ECO:0000313" key="4">
    <source>
        <dbReference type="EMBL" id="AXH12980.1"/>
    </source>
</evidence>
<organism evidence="5 7">
    <name type="scientific">Halarcobacter bivalviorum</name>
    <dbReference type="NCBI Taxonomy" id="663364"/>
    <lineage>
        <taxon>Bacteria</taxon>
        <taxon>Pseudomonadati</taxon>
        <taxon>Campylobacterota</taxon>
        <taxon>Epsilonproteobacteria</taxon>
        <taxon>Campylobacterales</taxon>
        <taxon>Arcobacteraceae</taxon>
        <taxon>Halarcobacter</taxon>
    </lineage>
</organism>
<evidence type="ECO:0000259" key="3">
    <source>
        <dbReference type="Pfam" id="PF13458"/>
    </source>
</evidence>
<evidence type="ECO:0000313" key="5">
    <source>
        <dbReference type="EMBL" id="RXK09211.1"/>
    </source>
</evidence>
<comment type="similarity">
    <text evidence="1">Belongs to the leucine-binding protein family.</text>
</comment>
<dbReference type="RefSeq" id="WP_114839788.1">
    <property type="nucleotide sequence ID" value="NZ_CP031217.1"/>
</dbReference>